<sequence>MCQFTKLPLLSFEMTSSMTSNLMYICFKSPTKTLLVIVLFSSSIALRVSLTTQTSGPPIYQKKS</sequence>
<accession>A0AAP0F8T5</accession>
<evidence type="ECO:0000313" key="2">
    <source>
        <dbReference type="EMBL" id="KAK9106072.1"/>
    </source>
</evidence>
<keyword evidence="3" id="KW-1185">Reference proteome</keyword>
<proteinExistence type="predicted"/>
<name>A0AAP0F8T5_9MAGN</name>
<gene>
    <name evidence="1" type="ORF">Scep_022914</name>
    <name evidence="2" type="ORF">Scep_022916</name>
</gene>
<evidence type="ECO:0000313" key="3">
    <source>
        <dbReference type="Proteomes" id="UP001419268"/>
    </source>
</evidence>
<organism evidence="1 3">
    <name type="scientific">Stephania cephalantha</name>
    <dbReference type="NCBI Taxonomy" id="152367"/>
    <lineage>
        <taxon>Eukaryota</taxon>
        <taxon>Viridiplantae</taxon>
        <taxon>Streptophyta</taxon>
        <taxon>Embryophyta</taxon>
        <taxon>Tracheophyta</taxon>
        <taxon>Spermatophyta</taxon>
        <taxon>Magnoliopsida</taxon>
        <taxon>Ranunculales</taxon>
        <taxon>Menispermaceae</taxon>
        <taxon>Menispermoideae</taxon>
        <taxon>Cissampelideae</taxon>
        <taxon>Stephania</taxon>
    </lineage>
</organism>
<dbReference type="Proteomes" id="UP001419268">
    <property type="component" value="Unassembled WGS sequence"/>
</dbReference>
<dbReference type="EMBL" id="JBBNAG010000009">
    <property type="protein sequence ID" value="KAK9106072.1"/>
    <property type="molecule type" value="Genomic_DNA"/>
</dbReference>
<dbReference type="AlphaFoldDB" id="A0AAP0F8T5"/>
<dbReference type="EMBL" id="JBBNAG010000009">
    <property type="protein sequence ID" value="KAK9106070.1"/>
    <property type="molecule type" value="Genomic_DNA"/>
</dbReference>
<comment type="caution">
    <text evidence="1">The sequence shown here is derived from an EMBL/GenBank/DDBJ whole genome shotgun (WGS) entry which is preliminary data.</text>
</comment>
<evidence type="ECO:0000313" key="1">
    <source>
        <dbReference type="EMBL" id="KAK9106070.1"/>
    </source>
</evidence>
<reference evidence="1 3" key="1">
    <citation type="submission" date="2024-01" db="EMBL/GenBank/DDBJ databases">
        <title>Genome assemblies of Stephania.</title>
        <authorList>
            <person name="Yang L."/>
        </authorList>
    </citation>
    <scope>NUCLEOTIDE SEQUENCE [LARGE SCALE GENOMIC DNA]</scope>
    <source>
        <strain evidence="1">JXDWG</strain>
        <tissue evidence="1">Leaf</tissue>
    </source>
</reference>
<protein>
    <submittedName>
        <fullName evidence="1">Uncharacterized protein</fullName>
    </submittedName>
</protein>